<sequence>MVIGYAVKHKYHGFLCVSGAWSINAYALKLFTGIEEAKDRAKKVSEFHLAKVVIIKSIEVEDL</sequence>
<dbReference type="AlphaFoldDB" id="A0A0F9DI57"/>
<evidence type="ECO:0000313" key="1">
    <source>
        <dbReference type="EMBL" id="KKL61304.1"/>
    </source>
</evidence>
<gene>
    <name evidence="1" type="ORF">LCGC14_2196650</name>
</gene>
<protein>
    <submittedName>
        <fullName evidence="1">Uncharacterized protein</fullName>
    </submittedName>
</protein>
<comment type="caution">
    <text evidence="1">The sequence shown here is derived from an EMBL/GenBank/DDBJ whole genome shotgun (WGS) entry which is preliminary data.</text>
</comment>
<organism evidence="1">
    <name type="scientific">marine sediment metagenome</name>
    <dbReference type="NCBI Taxonomy" id="412755"/>
    <lineage>
        <taxon>unclassified sequences</taxon>
        <taxon>metagenomes</taxon>
        <taxon>ecological metagenomes</taxon>
    </lineage>
</organism>
<dbReference type="EMBL" id="LAZR01028860">
    <property type="protein sequence ID" value="KKL61304.1"/>
    <property type="molecule type" value="Genomic_DNA"/>
</dbReference>
<proteinExistence type="predicted"/>
<reference evidence="1" key="1">
    <citation type="journal article" date="2015" name="Nature">
        <title>Complex archaea that bridge the gap between prokaryotes and eukaryotes.</title>
        <authorList>
            <person name="Spang A."/>
            <person name="Saw J.H."/>
            <person name="Jorgensen S.L."/>
            <person name="Zaremba-Niedzwiedzka K."/>
            <person name="Martijn J."/>
            <person name="Lind A.E."/>
            <person name="van Eijk R."/>
            <person name="Schleper C."/>
            <person name="Guy L."/>
            <person name="Ettema T.J."/>
        </authorList>
    </citation>
    <scope>NUCLEOTIDE SEQUENCE</scope>
</reference>
<accession>A0A0F9DI57</accession>
<name>A0A0F9DI57_9ZZZZ</name>